<comment type="caution">
    <text evidence="2">The sequence shown here is derived from an EMBL/GenBank/DDBJ whole genome shotgun (WGS) entry which is preliminary data.</text>
</comment>
<feature type="transmembrane region" description="Helical" evidence="1">
    <location>
        <begin position="438"/>
        <end position="459"/>
    </location>
</feature>
<gene>
    <name evidence="2" type="ORF">FHU29_001997</name>
</gene>
<dbReference type="OrthoDB" id="9817238at2"/>
<feature type="transmembrane region" description="Helical" evidence="1">
    <location>
        <begin position="57"/>
        <end position="74"/>
    </location>
</feature>
<organism evidence="2 3">
    <name type="scientific">Hoyosella altamirensis</name>
    <dbReference type="NCBI Taxonomy" id="616997"/>
    <lineage>
        <taxon>Bacteria</taxon>
        <taxon>Bacillati</taxon>
        <taxon>Actinomycetota</taxon>
        <taxon>Actinomycetes</taxon>
        <taxon>Mycobacteriales</taxon>
        <taxon>Hoyosellaceae</taxon>
        <taxon>Hoyosella</taxon>
    </lineage>
</organism>
<feature type="transmembrane region" description="Helical" evidence="1">
    <location>
        <begin position="304"/>
        <end position="326"/>
    </location>
</feature>
<dbReference type="RefSeq" id="WP_064441004.1">
    <property type="nucleotide sequence ID" value="NZ_BDDI01000011.1"/>
</dbReference>
<dbReference type="EMBL" id="JACHWS010000002">
    <property type="protein sequence ID" value="MBB3037548.1"/>
    <property type="molecule type" value="Genomic_DNA"/>
</dbReference>
<feature type="transmembrane region" description="Helical" evidence="1">
    <location>
        <begin position="251"/>
        <end position="272"/>
    </location>
</feature>
<feature type="transmembrane region" description="Helical" evidence="1">
    <location>
        <begin position="111"/>
        <end position="130"/>
    </location>
</feature>
<dbReference type="AlphaFoldDB" id="A0A839RMX7"/>
<feature type="transmembrane region" description="Helical" evidence="1">
    <location>
        <begin position="220"/>
        <end position="239"/>
    </location>
</feature>
<keyword evidence="1" id="KW-1133">Transmembrane helix</keyword>
<protein>
    <submittedName>
        <fullName evidence="2">Uncharacterized protein</fullName>
    </submittedName>
</protein>
<evidence type="ECO:0000313" key="2">
    <source>
        <dbReference type="EMBL" id="MBB3037548.1"/>
    </source>
</evidence>
<keyword evidence="1" id="KW-0812">Transmembrane</keyword>
<keyword evidence="1" id="KW-0472">Membrane</keyword>
<dbReference type="Proteomes" id="UP000567922">
    <property type="component" value="Unassembled WGS sequence"/>
</dbReference>
<reference evidence="2 3" key="1">
    <citation type="submission" date="2020-08" db="EMBL/GenBank/DDBJ databases">
        <title>Sequencing the genomes of 1000 actinobacteria strains.</title>
        <authorList>
            <person name="Klenk H.-P."/>
        </authorList>
    </citation>
    <scope>NUCLEOTIDE SEQUENCE [LARGE SCALE GENOMIC DNA]</scope>
    <source>
        <strain evidence="2 3">DSM 45258</strain>
    </source>
</reference>
<accession>A0A839RMX7</accession>
<feature type="transmembrane region" description="Helical" evidence="1">
    <location>
        <begin position="142"/>
        <end position="161"/>
    </location>
</feature>
<feature type="transmembrane region" description="Helical" evidence="1">
    <location>
        <begin position="338"/>
        <end position="364"/>
    </location>
</feature>
<feature type="transmembrane region" description="Helical" evidence="1">
    <location>
        <begin position="81"/>
        <end position="105"/>
    </location>
</feature>
<feature type="transmembrane region" description="Helical" evidence="1">
    <location>
        <begin position="181"/>
        <end position="200"/>
    </location>
</feature>
<evidence type="ECO:0000313" key="3">
    <source>
        <dbReference type="Proteomes" id="UP000567922"/>
    </source>
</evidence>
<name>A0A839RMX7_9ACTN</name>
<keyword evidence="3" id="KW-1185">Reference proteome</keyword>
<feature type="transmembrane region" description="Helical" evidence="1">
    <location>
        <begin position="398"/>
        <end position="418"/>
    </location>
</feature>
<feature type="transmembrane region" description="Helical" evidence="1">
    <location>
        <begin position="12"/>
        <end position="37"/>
    </location>
</feature>
<evidence type="ECO:0000256" key="1">
    <source>
        <dbReference type="SAM" id="Phobius"/>
    </source>
</evidence>
<sequence>MTATDFRSDHSLLPIAALATFLIPAAAVLLLAGAIPVTVTTPAYSEGITALAYGEPLTAGAGVMAAVIAAAVAGRSHRTWLISLFGLLVPMVLLAFFGSSGYFGAVTVNSYLLLRCVLVIGAGVALGAAFSRAWTHASAIPAVAAVSGLGVSMLLAEAIARPGSGLIPGAYLLGSTGGATFFTWVILTGAVAVATVAMIMDAPPPASLSRARMPRSVPGLVFIAGALTSLQVLGVDVLARTALFWPPLGRFTAAAAVIGLLFIATWIAAMWLGLQDSPWSGALILVTSAFAAAALPVVSEAPRIGTQWMLLIPAALFAAAVAAGVTQRHRGYHAVNGLLFLAAVPVIGLIADGTAFAVLLQLVLLAVGGGFAIGVCLPGAGPAATVLALGVPLTAQTYGALFGASPSSGAVPATPLSASAVEVPHSWWAVIPEGSGSILAVSLIGLCGVGVLTVGYSAYRLARRRWLTSR</sequence>
<feature type="transmembrane region" description="Helical" evidence="1">
    <location>
        <begin position="370"/>
        <end position="391"/>
    </location>
</feature>
<proteinExistence type="predicted"/>
<feature type="transmembrane region" description="Helical" evidence="1">
    <location>
        <begin position="279"/>
        <end position="298"/>
    </location>
</feature>